<evidence type="ECO:0000313" key="1">
    <source>
        <dbReference type="EMBL" id="KKL98968.1"/>
    </source>
</evidence>
<gene>
    <name evidence="1" type="ORF">LCGC14_1819140</name>
</gene>
<accession>A0A0F9GJI9</accession>
<protein>
    <submittedName>
        <fullName evidence="1">Uncharacterized protein</fullName>
    </submittedName>
</protein>
<dbReference type="AlphaFoldDB" id="A0A0F9GJI9"/>
<organism evidence="1">
    <name type="scientific">marine sediment metagenome</name>
    <dbReference type="NCBI Taxonomy" id="412755"/>
    <lineage>
        <taxon>unclassified sequences</taxon>
        <taxon>metagenomes</taxon>
        <taxon>ecological metagenomes</taxon>
    </lineage>
</organism>
<dbReference type="EMBL" id="LAZR01017786">
    <property type="protein sequence ID" value="KKL98968.1"/>
    <property type="molecule type" value="Genomic_DNA"/>
</dbReference>
<reference evidence="1" key="1">
    <citation type="journal article" date="2015" name="Nature">
        <title>Complex archaea that bridge the gap between prokaryotes and eukaryotes.</title>
        <authorList>
            <person name="Spang A."/>
            <person name="Saw J.H."/>
            <person name="Jorgensen S.L."/>
            <person name="Zaremba-Niedzwiedzka K."/>
            <person name="Martijn J."/>
            <person name="Lind A.E."/>
            <person name="van Eijk R."/>
            <person name="Schleper C."/>
            <person name="Guy L."/>
            <person name="Ettema T.J."/>
        </authorList>
    </citation>
    <scope>NUCLEOTIDE SEQUENCE</scope>
</reference>
<comment type="caution">
    <text evidence="1">The sequence shown here is derived from an EMBL/GenBank/DDBJ whole genome shotgun (WGS) entry which is preliminary data.</text>
</comment>
<sequence>IDGSTKQQIDLKTSYFDGGLPNARKDVQVVKIHADTGDALVNIQLAKDGGDIVEDFGDHRFNGATLLTLAPNTDDTVGINLGRSFQLRITSLADGVTTFKFLHWSIDYEPRPEQLNVVRVLPTNFGSAGRKRFYSLSFSLNAFKNTCTVTPILDAVRQTQAAKTFTGIADEKFLQLLSFNPNLTGRELGLEIVVDSPDNGVIEFYEVIVPKVIEVLPDRTKHYVIPQTDLGNPARKGFVRVAIDINTFGKNVTFIPLIDGSPQKASVINTRVRKLYLHYFNKDTKGIQLGGTFQTSEDTAFELYGIDAANSVFDVLPLPSAFIRGKTDFNSASRKRFSRISFVCDFKGLLGTFTPILDGVRQPGVSFSGSGKRTHSYYFNETKIFVDLEYELKSNSSQRDFEFYSILKPEILEIIPEPVKFYTTPTTNLGTTSRKRFIAFAIIIGTRNGDVTLTPFIDGVSQTPSTVNTSRKTTVLHYFNPSVEGTDIFATLESTENVEFEVYDIDLQESISEKLPPLATYLEIPPSNFGVAGKKRIRTMPFEINTRGGTVTFTPKVDGVVKTASTHSSSEKRTKLHLFATDVFGIDYGGTLSSDDPFEFYGLQSPENVQLLPVAKVFDQIGPFSLDRGAWFKELRLRIVPTGSLITWTLYLSDTQEDTGSIITTPDVEKVYEVYFTRAVKGTVVRLELASDDAFHRIGGEIRYGDSGGATALKKFKFTNEMSQWNRT</sequence>
<feature type="non-terminal residue" evidence="1">
    <location>
        <position position="1"/>
    </location>
</feature>
<proteinExistence type="predicted"/>
<name>A0A0F9GJI9_9ZZZZ</name>